<name>A0A395SZU1_9HYPO</name>
<feature type="compositionally biased region" description="Basic and acidic residues" evidence="1">
    <location>
        <begin position="352"/>
        <end position="368"/>
    </location>
</feature>
<reference evidence="2 3" key="1">
    <citation type="journal article" date="2018" name="PLoS Pathog.">
        <title>Evolution of structural diversity of trichothecenes, a family of toxins produced by plant pathogenic and entomopathogenic fungi.</title>
        <authorList>
            <person name="Proctor R.H."/>
            <person name="McCormick S.P."/>
            <person name="Kim H.S."/>
            <person name="Cardoza R.E."/>
            <person name="Stanley A.M."/>
            <person name="Lindo L."/>
            <person name="Kelly A."/>
            <person name="Brown D.W."/>
            <person name="Lee T."/>
            <person name="Vaughan M.M."/>
            <person name="Alexander N.J."/>
            <person name="Busman M."/>
            <person name="Gutierrez S."/>
        </authorList>
    </citation>
    <scope>NUCLEOTIDE SEQUENCE [LARGE SCALE GENOMIC DNA]</scope>
    <source>
        <strain evidence="2 3">NRRL 20695</strain>
    </source>
</reference>
<comment type="caution">
    <text evidence="2">The sequence shown here is derived from an EMBL/GenBank/DDBJ whole genome shotgun (WGS) entry which is preliminary data.</text>
</comment>
<dbReference type="OrthoDB" id="5142910at2759"/>
<keyword evidence="3" id="KW-1185">Reference proteome</keyword>
<organism evidence="2 3">
    <name type="scientific">Fusarium longipes</name>
    <dbReference type="NCBI Taxonomy" id="694270"/>
    <lineage>
        <taxon>Eukaryota</taxon>
        <taxon>Fungi</taxon>
        <taxon>Dikarya</taxon>
        <taxon>Ascomycota</taxon>
        <taxon>Pezizomycotina</taxon>
        <taxon>Sordariomycetes</taxon>
        <taxon>Hypocreomycetidae</taxon>
        <taxon>Hypocreales</taxon>
        <taxon>Nectriaceae</taxon>
        <taxon>Fusarium</taxon>
    </lineage>
</organism>
<evidence type="ECO:0000313" key="2">
    <source>
        <dbReference type="EMBL" id="RGP77639.1"/>
    </source>
</evidence>
<feature type="compositionally biased region" description="Polar residues" evidence="1">
    <location>
        <begin position="420"/>
        <end position="431"/>
    </location>
</feature>
<dbReference type="EMBL" id="PXOG01000089">
    <property type="protein sequence ID" value="RGP77639.1"/>
    <property type="molecule type" value="Genomic_DNA"/>
</dbReference>
<evidence type="ECO:0000256" key="1">
    <source>
        <dbReference type="SAM" id="MobiDB-lite"/>
    </source>
</evidence>
<proteinExistence type="predicted"/>
<accession>A0A395SZU1</accession>
<feature type="region of interest" description="Disordered" evidence="1">
    <location>
        <begin position="334"/>
        <end position="368"/>
    </location>
</feature>
<dbReference type="Proteomes" id="UP000266234">
    <property type="component" value="Unassembled WGS sequence"/>
</dbReference>
<dbReference type="AlphaFoldDB" id="A0A395SZU1"/>
<sequence length="560" mass="61757">MPGPPTPVLDCPLMYLEIRDGASAGGYHSSHPHGVFTLTIEGERRVDAQMGALIILIRKGTQQVVSLRLTQPGKELQTYNDIVSMNKQFNQLSISVPGEPQAILAQFEEKRHFSIAVCLLQKAGFCVSDALATSLLTNLQTHETTPGHGPLLSSITPLSSLPLDTSRGSETQHDLSFTEMLAVPSQPFRTPTVYDSRVMHTTQRHVPVPVQSYPATRNVLNTSPVAAQFNPYNMFHGGGNTYSYVPRVNSPLRHSFVPALPSAQSPINEIGFSSYPNTLAPEFDTSPIVQGNLGRGDLGHSQNNNLGAHNANKPVLDETTDKLLNYQLPQDKTQEYRNLMPQPRKLPFGPSAKDHKADGKSASQETERVRVDVKVWKTHDLKKTSTVDQSFAGVTVRGKRKSQSTDTSRKKVTSERDQLNARTVTTTSVLSDSGHKQAVNTSVPISEVVLPAKRPKQDTYEDAQCQTDIQLETSGVSGLLKITDPGKQSPGHDVSPLVVVTDPDTLKDLHEACATLFEEYEKEVGSCEDQALHAELYLDRIWKSRRDFWLRRLQDSEGLQ</sequence>
<evidence type="ECO:0000313" key="3">
    <source>
        <dbReference type="Proteomes" id="UP000266234"/>
    </source>
</evidence>
<feature type="region of interest" description="Disordered" evidence="1">
    <location>
        <begin position="393"/>
        <end position="438"/>
    </location>
</feature>
<protein>
    <submittedName>
        <fullName evidence="2">Uncharacterized protein</fullName>
    </submittedName>
</protein>
<gene>
    <name evidence="2" type="ORF">FLONG3_4212</name>
</gene>
<feature type="compositionally biased region" description="Basic and acidic residues" evidence="1">
    <location>
        <begin position="407"/>
        <end position="419"/>
    </location>
</feature>